<proteinExistence type="predicted"/>
<dbReference type="InterPro" id="IPR025183">
    <property type="entry name" value="DUF4110"/>
</dbReference>
<dbReference type="KEGG" id="zju:107418163"/>
<dbReference type="Proteomes" id="UP001652623">
    <property type="component" value="Chromosome 2"/>
</dbReference>
<evidence type="ECO:0000313" key="3">
    <source>
        <dbReference type="Proteomes" id="UP001652623"/>
    </source>
</evidence>
<dbReference type="InterPro" id="IPR052588">
    <property type="entry name" value="Kelch_domain_protein"/>
</dbReference>
<dbReference type="Pfam" id="PF24681">
    <property type="entry name" value="Kelch_KLHDC2_KLHL20_DRC7"/>
    <property type="match status" value="1"/>
</dbReference>
<dbReference type="Pfam" id="PF13422">
    <property type="entry name" value="DUF4110"/>
    <property type="match status" value="1"/>
</dbReference>
<reference evidence="3" key="1">
    <citation type="submission" date="2025-05" db="UniProtKB">
        <authorList>
            <consortium name="RefSeq"/>
        </authorList>
    </citation>
    <scope>NUCLEOTIDE SEQUENCE [LARGE SCALE GENOMIC DNA]</scope>
</reference>
<dbReference type="Gene3D" id="2.120.10.80">
    <property type="entry name" value="Kelch-type beta propeller"/>
    <property type="match status" value="1"/>
</dbReference>
<accession>A0A6P3ZRG8</accession>
<evidence type="ECO:0000259" key="2">
    <source>
        <dbReference type="Pfam" id="PF13422"/>
    </source>
</evidence>
<dbReference type="SUPFAM" id="SSF117281">
    <property type="entry name" value="Kelch motif"/>
    <property type="match status" value="1"/>
</dbReference>
<dbReference type="PANTHER" id="PTHR46063:SF1">
    <property type="entry name" value="KELCH DOMAIN-CONTAINING PROTEIN 4"/>
    <property type="match status" value="1"/>
</dbReference>
<feature type="compositionally biased region" description="Basic residues" evidence="1">
    <location>
        <begin position="657"/>
        <end position="666"/>
    </location>
</feature>
<dbReference type="AlphaFoldDB" id="A0A6P3ZRG8"/>
<keyword evidence="3" id="KW-1185">Reference proteome</keyword>
<gene>
    <name evidence="4" type="primary">LOC107418163</name>
</gene>
<feature type="compositionally biased region" description="Basic and acidic residues" evidence="1">
    <location>
        <begin position="352"/>
        <end position="388"/>
    </location>
</feature>
<dbReference type="InParanoid" id="A0A6P3ZRG8"/>
<feature type="region of interest" description="Disordered" evidence="1">
    <location>
        <begin position="644"/>
        <end position="666"/>
    </location>
</feature>
<evidence type="ECO:0000313" key="4">
    <source>
        <dbReference type="RefSeq" id="XP_015882316.2"/>
    </source>
</evidence>
<feature type="region of interest" description="Disordered" evidence="1">
    <location>
        <begin position="1"/>
        <end position="35"/>
    </location>
</feature>
<dbReference type="PANTHER" id="PTHR46063">
    <property type="entry name" value="KELCH DOMAIN-CONTAINING PROTEIN"/>
    <property type="match status" value="1"/>
</dbReference>
<feature type="compositionally biased region" description="Acidic residues" evidence="1">
    <location>
        <begin position="502"/>
        <end position="537"/>
    </location>
</feature>
<reference evidence="4" key="2">
    <citation type="submission" date="2025-08" db="UniProtKB">
        <authorList>
            <consortium name="RefSeq"/>
        </authorList>
    </citation>
    <scope>IDENTIFICATION</scope>
    <source>
        <tissue evidence="4">Seedling</tissue>
    </source>
</reference>
<feature type="region of interest" description="Disordered" evidence="1">
    <location>
        <begin position="500"/>
        <end position="547"/>
    </location>
</feature>
<dbReference type="FunCoup" id="A0A6P3ZRG8">
    <property type="interactions" value="2787"/>
</dbReference>
<name>A0A6P3ZRG8_ZIZJJ</name>
<protein>
    <submittedName>
        <fullName evidence="4">Uncharacterized protein LOC107418163</fullName>
    </submittedName>
</protein>
<evidence type="ECO:0000256" key="1">
    <source>
        <dbReference type="SAM" id="MobiDB-lite"/>
    </source>
</evidence>
<sequence>MGKKTKKPGKGKEKTVRKTAKAEEKRARRDTKKLSPEDDIDAILLSIQKEEAKKKEVHVEENVPAPSPRSNCTLNINPLKDTELILYGGEFYNGNKTFVYGDLYRYDSEKQEWKLISSPNSPPPRSAHQAVAWKNYLYIFGGEFTSPNQERFHHYKDFWMLDLKTNQWEQLNLKGCPSPRSGHRMVLYKHKIVVFGGFYDTLREVRYYNDLYVFDLDQFKWQEIKPSPGAMWPSARSGFQFFVYQDEIFLYGGYSKEMSSDNNSSEKGNVHSDMWSLDPRTWEWNKVKKSGMPPGPRAGFSMCVHKRRAVLFGGVVDMEVKGDVIMSLFLNELYGFQLDNNRWYPLELRKEKSTNKLKKSSEPKSIDDDKKISTEPEQQFGKDEKSENAEAGLEESNIDEMSQNMAAMVTVDDSGLAVKPNGLNHESSVKMDLPNSDLPEIVKPCGRINSCMVVGKDTLYVYGGMMEIKDREITLDDLYCLNLSKLDEWKCIIPASKSEWVEASEDEDDDEDEDDSGDEDNSDSNSDESEDDDDEENAKDGSVQMGDAVALIKGEGKSLRRKEKRARIEQIRANLGLSDSQRTPMPGETLKDFYKRTNMYWQMAAHEHTQHTGKELRKDGFDLAEGRYRELKPILDELAILEAEQKAEEQEPETSSRKRGKKKIKH</sequence>
<dbReference type="InterPro" id="IPR015915">
    <property type="entry name" value="Kelch-typ_b-propeller"/>
</dbReference>
<dbReference type="GeneID" id="107418163"/>
<organism evidence="3 4">
    <name type="scientific">Ziziphus jujuba</name>
    <name type="common">Chinese jujube</name>
    <name type="synonym">Ziziphus sativa</name>
    <dbReference type="NCBI Taxonomy" id="326968"/>
    <lineage>
        <taxon>Eukaryota</taxon>
        <taxon>Viridiplantae</taxon>
        <taxon>Streptophyta</taxon>
        <taxon>Embryophyta</taxon>
        <taxon>Tracheophyta</taxon>
        <taxon>Spermatophyta</taxon>
        <taxon>Magnoliopsida</taxon>
        <taxon>eudicotyledons</taxon>
        <taxon>Gunneridae</taxon>
        <taxon>Pentapetalae</taxon>
        <taxon>rosids</taxon>
        <taxon>fabids</taxon>
        <taxon>Rosales</taxon>
        <taxon>Rhamnaceae</taxon>
        <taxon>Paliureae</taxon>
        <taxon>Ziziphus</taxon>
    </lineage>
</organism>
<dbReference type="RefSeq" id="XP_015882316.2">
    <property type="nucleotide sequence ID" value="XM_016026830.4"/>
</dbReference>
<feature type="compositionally biased region" description="Basic and acidic residues" evidence="1">
    <location>
        <begin position="10"/>
        <end position="35"/>
    </location>
</feature>
<feature type="region of interest" description="Disordered" evidence="1">
    <location>
        <begin position="352"/>
        <end position="393"/>
    </location>
</feature>
<feature type="domain" description="DUF4110" evidence="2">
    <location>
        <begin position="576"/>
        <end position="662"/>
    </location>
</feature>